<evidence type="ECO:0000313" key="2">
    <source>
        <dbReference type="EMBL" id="PNJ87519.1"/>
    </source>
</evidence>
<dbReference type="Gene3D" id="1.25.10.10">
    <property type="entry name" value="Leucine-rich Repeat Variant"/>
    <property type="match status" value="1"/>
</dbReference>
<comment type="caution">
    <text evidence="2">The sequence shown here is derived from an EMBL/GenBank/DDBJ whole genome shotgun (WGS) entry which is preliminary data.</text>
</comment>
<dbReference type="GO" id="GO:0005096">
    <property type="term" value="F:GTPase activator activity"/>
    <property type="evidence" value="ECO:0007669"/>
    <property type="project" value="InterPro"/>
</dbReference>
<evidence type="ECO:0000259" key="1">
    <source>
        <dbReference type="Pfam" id="PF25767"/>
    </source>
</evidence>
<proteinExistence type="predicted"/>
<dbReference type="GO" id="GO:0034333">
    <property type="term" value="P:adherens junction assembly"/>
    <property type="evidence" value="ECO:0007669"/>
    <property type="project" value="TreeGrafter"/>
</dbReference>
<dbReference type="InterPro" id="IPR011989">
    <property type="entry name" value="ARM-like"/>
</dbReference>
<dbReference type="GO" id="GO:0048487">
    <property type="term" value="F:beta-tubulin binding"/>
    <property type="evidence" value="ECO:0007669"/>
    <property type="project" value="InterPro"/>
</dbReference>
<dbReference type="SUPFAM" id="SSF48371">
    <property type="entry name" value="ARM repeat"/>
    <property type="match status" value="1"/>
</dbReference>
<dbReference type="InterPro" id="IPR016024">
    <property type="entry name" value="ARM-type_fold"/>
</dbReference>
<dbReference type="PANTHER" id="PTHR12658">
    <property type="entry name" value="BETA-TUBULIN COFACTOR D"/>
    <property type="match status" value="1"/>
</dbReference>
<dbReference type="Pfam" id="PF25767">
    <property type="entry name" value="ARM_TBCD_2nd"/>
    <property type="match status" value="1"/>
</dbReference>
<dbReference type="GO" id="GO:0070830">
    <property type="term" value="P:bicellular tight junction assembly"/>
    <property type="evidence" value="ECO:0007669"/>
    <property type="project" value="TreeGrafter"/>
</dbReference>
<dbReference type="GO" id="GO:0007021">
    <property type="term" value="P:tubulin complex assembly"/>
    <property type="evidence" value="ECO:0007669"/>
    <property type="project" value="InterPro"/>
</dbReference>
<dbReference type="InterPro" id="IPR033162">
    <property type="entry name" value="TBCD"/>
</dbReference>
<accession>A0A2J8XZU5</accession>
<dbReference type="EMBL" id="NDHI03003285">
    <property type="protein sequence ID" value="PNJ87519.1"/>
    <property type="molecule type" value="Genomic_DNA"/>
</dbReference>
<dbReference type="AlphaFoldDB" id="A0A2J8XZU5"/>
<protein>
    <submittedName>
        <fullName evidence="2">TBCD isoform 6</fullName>
    </submittedName>
</protein>
<gene>
    <name evidence="2" type="ORF">CR201_G0021238</name>
</gene>
<dbReference type="GO" id="GO:0000226">
    <property type="term" value="P:microtubule cytoskeleton organization"/>
    <property type="evidence" value="ECO:0007669"/>
    <property type="project" value="TreeGrafter"/>
</dbReference>
<dbReference type="GO" id="GO:0016328">
    <property type="term" value="C:lateral plasma membrane"/>
    <property type="evidence" value="ECO:0007669"/>
    <property type="project" value="TreeGrafter"/>
</dbReference>
<sequence length="173" mass="18887">MAVTQKDSSVGVVTVILKALTYDEKRGACSVGTNVRDAACYVCWAFARAYEPQELKPFVTAISSALVIAAVFDRDINCRRAASAAFQENVGRQGTFPHGIDILTTADYFAVGNRSNCFLVISVFIAGFPEYTQPMIDHLVTLKINHWDGVIRELAAKALHNLAQQAPEFSATQ</sequence>
<dbReference type="InterPro" id="IPR058033">
    <property type="entry name" value="ARM_TBCD_2nd"/>
</dbReference>
<name>A0A2J8XZU5_PONAB</name>
<feature type="non-terminal residue" evidence="2">
    <location>
        <position position="173"/>
    </location>
</feature>
<organism evidence="2">
    <name type="scientific">Pongo abelii</name>
    <name type="common">Sumatran orangutan</name>
    <name type="synonym">Pongo pygmaeus abelii</name>
    <dbReference type="NCBI Taxonomy" id="9601"/>
    <lineage>
        <taxon>Eukaryota</taxon>
        <taxon>Metazoa</taxon>
        <taxon>Chordata</taxon>
        <taxon>Craniata</taxon>
        <taxon>Vertebrata</taxon>
        <taxon>Euteleostomi</taxon>
        <taxon>Mammalia</taxon>
        <taxon>Eutheria</taxon>
        <taxon>Euarchontoglires</taxon>
        <taxon>Primates</taxon>
        <taxon>Haplorrhini</taxon>
        <taxon>Catarrhini</taxon>
        <taxon>Hominidae</taxon>
        <taxon>Pongo</taxon>
    </lineage>
</organism>
<reference evidence="2" key="1">
    <citation type="submission" date="2017-12" db="EMBL/GenBank/DDBJ databases">
        <title>High-resolution comparative analysis of great ape genomes.</title>
        <authorList>
            <person name="Pollen A."/>
            <person name="Hastie A."/>
            <person name="Hormozdiari F."/>
            <person name="Dougherty M."/>
            <person name="Liu R."/>
            <person name="Chaisson M."/>
            <person name="Hoppe E."/>
            <person name="Hill C."/>
            <person name="Pang A."/>
            <person name="Hillier L."/>
            <person name="Baker C."/>
            <person name="Armstrong J."/>
            <person name="Shendure J."/>
            <person name="Paten B."/>
            <person name="Wilson R."/>
            <person name="Chao H."/>
            <person name="Schneider V."/>
            <person name="Ventura M."/>
            <person name="Kronenberg Z."/>
            <person name="Murali S."/>
            <person name="Gordon D."/>
            <person name="Cantsilieris S."/>
            <person name="Munson K."/>
            <person name="Nelson B."/>
            <person name="Raja A."/>
            <person name="Underwood J."/>
            <person name="Diekhans M."/>
            <person name="Fiddes I."/>
            <person name="Haussler D."/>
            <person name="Eichler E."/>
        </authorList>
    </citation>
    <scope>NUCLEOTIDE SEQUENCE [LARGE SCALE GENOMIC DNA]</scope>
    <source>
        <strain evidence="2">Susie</strain>
    </source>
</reference>
<dbReference type="PANTHER" id="PTHR12658:SF0">
    <property type="entry name" value="TUBULIN-SPECIFIC CHAPERONE D"/>
    <property type="match status" value="1"/>
</dbReference>
<feature type="domain" description="Tubulin-folding cofactor D ARM repeats" evidence="1">
    <location>
        <begin position="12"/>
        <end position="100"/>
    </location>
</feature>
<dbReference type="GO" id="GO:0007023">
    <property type="term" value="P:post-chaperonin tubulin folding pathway"/>
    <property type="evidence" value="ECO:0007669"/>
    <property type="project" value="InterPro"/>
</dbReference>